<protein>
    <submittedName>
        <fullName evidence="4">Uncharacterized protein</fullName>
    </submittedName>
</protein>
<evidence type="ECO:0000256" key="1">
    <source>
        <dbReference type="ARBA" id="ARBA00022737"/>
    </source>
</evidence>
<dbReference type="Proteomes" id="UP001178507">
    <property type="component" value="Unassembled WGS sequence"/>
</dbReference>
<feature type="repeat" description="ANK" evidence="3">
    <location>
        <begin position="668"/>
        <end position="700"/>
    </location>
</feature>
<dbReference type="EMBL" id="CAUJNA010000845">
    <property type="protein sequence ID" value="CAJ1381836.1"/>
    <property type="molecule type" value="Genomic_DNA"/>
</dbReference>
<evidence type="ECO:0000256" key="2">
    <source>
        <dbReference type="ARBA" id="ARBA00023043"/>
    </source>
</evidence>
<comment type="caution">
    <text evidence="4">The sequence shown here is derived from an EMBL/GenBank/DDBJ whole genome shotgun (WGS) entry which is preliminary data.</text>
</comment>
<dbReference type="SUPFAM" id="SSF52540">
    <property type="entry name" value="P-loop containing nucleoside triphosphate hydrolases"/>
    <property type="match status" value="1"/>
</dbReference>
<dbReference type="AlphaFoldDB" id="A0AA36I7T1"/>
<gene>
    <name evidence="4" type="ORF">EVOR1521_LOCUS9397</name>
</gene>
<evidence type="ECO:0000256" key="3">
    <source>
        <dbReference type="PROSITE-ProRule" id="PRU00023"/>
    </source>
</evidence>
<keyword evidence="5" id="KW-1185">Reference proteome</keyword>
<proteinExistence type="predicted"/>
<feature type="non-terminal residue" evidence="4">
    <location>
        <position position="1"/>
    </location>
</feature>
<dbReference type="SMART" id="SM00248">
    <property type="entry name" value="ANK"/>
    <property type="match status" value="2"/>
</dbReference>
<evidence type="ECO:0000313" key="4">
    <source>
        <dbReference type="EMBL" id="CAJ1381836.1"/>
    </source>
</evidence>
<dbReference type="PANTHER" id="PTHR24198">
    <property type="entry name" value="ANKYRIN REPEAT AND PROTEIN KINASE DOMAIN-CONTAINING PROTEIN"/>
    <property type="match status" value="1"/>
</dbReference>
<dbReference type="InterPro" id="IPR002110">
    <property type="entry name" value="Ankyrin_rpt"/>
</dbReference>
<dbReference type="Gene3D" id="3.40.50.300">
    <property type="entry name" value="P-loop containing nucleotide triphosphate hydrolases"/>
    <property type="match status" value="1"/>
</dbReference>
<reference evidence="4" key="1">
    <citation type="submission" date="2023-08" db="EMBL/GenBank/DDBJ databases">
        <authorList>
            <person name="Chen Y."/>
            <person name="Shah S."/>
            <person name="Dougan E. K."/>
            <person name="Thang M."/>
            <person name="Chan C."/>
        </authorList>
    </citation>
    <scope>NUCLEOTIDE SEQUENCE</scope>
</reference>
<keyword evidence="2 3" id="KW-0040">ANK repeat</keyword>
<dbReference type="PANTHER" id="PTHR24198:SF165">
    <property type="entry name" value="ANKYRIN REPEAT-CONTAINING PROTEIN-RELATED"/>
    <property type="match status" value="1"/>
</dbReference>
<sequence>MWVVQHVTEAASGYMVRGAVALTSGEGDGLAEFEPLPGNHTYLVPLKYQVAKFILFKQPAREPGHEAPWTEGVIQQLPSQDNRFCHIVKFVSGAAMDREEPLHLDGMNSGIRVANMTASAYDEEVSKIKGHFRARHSWIMDSLSGTRFNVKECAPPTLSTVTVNYNVKSEGSNMTSSMSISKLMRRSASAFSNNLGGPGDGTTSEVKTGWQTVLQAVESYNLGQPSCFPNAFLVKGSPGSGKSCFVGRLLMELLDRYENLIPLMLPVADLVKRSDPEGPDAYDADAVQDWFDNYLRITYGEDSLRYSMICQAISMSRVVFLFEGLEDAEKPTKAVESLIRVLVRAKNLVVVTSRPLLSGRSALENEPELIVTMRLENLSDEQKRMVAYARLGAEGIEAYDKLLSRLRTSQNVSDQGEEAATDGAEDVFGNPMMLSMLLCYLQTTAKTKNAEKRETDADEKGGEESEETTLTAVYRVAVDVMLQRLQARTQADRIKAQERVDQFKQILQIMAMAMQISRRVEIRVEEVETLLKPELQAGWEALKSAVSAGHAMFLRMTGEVGREELRFLVKGFQNFFAASCVAAEGAEGLPDLKELLTDAWWQQMLEMLGEAWPMNYVEIVQSRLGQFKSTSKDNFLHIAARSGHRPIFQLLHRFAEQHKAALNQRGEDGMLPLHLAAQTGHTQLIELMLKAGSALNAEDAGERLAVHIAMRCGHFQTAAYLNDRWLETYGNVKTYERRSRKAEQLAQRLTGLTEAQFLAGANETFTELGFFSQKEAEDKRKTVGALLAVFWIVANQYDQFVRGQDEKNRLSRSSWEHLQDWTTNTVRLTKSHSMVSAMLVYVAIMNVGKIKPFRAAFAPEEDEATEALARVLHRSPILVPSFAKLELEQQQIILSALKADFNFGQFLQAENLPANLFTVRQILAEGGAAAGGGAAPGDILGFFLF</sequence>
<organism evidence="4 5">
    <name type="scientific">Effrenium voratum</name>
    <dbReference type="NCBI Taxonomy" id="2562239"/>
    <lineage>
        <taxon>Eukaryota</taxon>
        <taxon>Sar</taxon>
        <taxon>Alveolata</taxon>
        <taxon>Dinophyceae</taxon>
        <taxon>Suessiales</taxon>
        <taxon>Symbiodiniaceae</taxon>
        <taxon>Effrenium</taxon>
    </lineage>
</organism>
<dbReference type="InterPro" id="IPR027417">
    <property type="entry name" value="P-loop_NTPase"/>
</dbReference>
<dbReference type="InterPro" id="IPR049232">
    <property type="entry name" value="DUF6829"/>
</dbReference>
<name>A0AA36I7T1_9DINO</name>
<dbReference type="Gene3D" id="1.25.40.20">
    <property type="entry name" value="Ankyrin repeat-containing domain"/>
    <property type="match status" value="1"/>
</dbReference>
<dbReference type="PROSITE" id="PS50297">
    <property type="entry name" value="ANK_REP_REGION"/>
    <property type="match status" value="1"/>
</dbReference>
<dbReference type="SUPFAM" id="SSF48403">
    <property type="entry name" value="Ankyrin repeat"/>
    <property type="match status" value="1"/>
</dbReference>
<evidence type="ECO:0000313" key="5">
    <source>
        <dbReference type="Proteomes" id="UP001178507"/>
    </source>
</evidence>
<dbReference type="PROSITE" id="PS50088">
    <property type="entry name" value="ANK_REPEAT"/>
    <property type="match status" value="1"/>
</dbReference>
<dbReference type="Pfam" id="PF20717">
    <property type="entry name" value="DUF6829"/>
    <property type="match status" value="1"/>
</dbReference>
<dbReference type="Pfam" id="PF12796">
    <property type="entry name" value="Ank_2"/>
    <property type="match status" value="1"/>
</dbReference>
<dbReference type="GO" id="GO:0005737">
    <property type="term" value="C:cytoplasm"/>
    <property type="evidence" value="ECO:0007669"/>
    <property type="project" value="TreeGrafter"/>
</dbReference>
<accession>A0AA36I7T1</accession>
<keyword evidence="1" id="KW-0677">Repeat</keyword>
<dbReference type="InterPro" id="IPR036770">
    <property type="entry name" value="Ankyrin_rpt-contain_sf"/>
</dbReference>